<evidence type="ECO:0000256" key="1">
    <source>
        <dbReference type="SAM" id="Coils"/>
    </source>
</evidence>
<reference evidence="3" key="1">
    <citation type="submission" date="2020-07" db="EMBL/GenBank/DDBJ databases">
        <authorList>
            <person name="Lin J."/>
        </authorList>
    </citation>
    <scope>NUCLEOTIDE SEQUENCE</scope>
</reference>
<feature type="coiled-coil region" evidence="1">
    <location>
        <begin position="114"/>
        <end position="174"/>
    </location>
</feature>
<dbReference type="EMBL" id="LR862143">
    <property type="protein sequence ID" value="CAD1823444.1"/>
    <property type="molecule type" value="Genomic_DNA"/>
</dbReference>
<evidence type="ECO:0000256" key="2">
    <source>
        <dbReference type="SAM" id="MobiDB-lite"/>
    </source>
</evidence>
<protein>
    <submittedName>
        <fullName evidence="3">Uncharacterized protein</fullName>
    </submittedName>
</protein>
<gene>
    <name evidence="3" type="ORF">CB5_LOCUS6655</name>
</gene>
<proteinExistence type="predicted"/>
<sequence>MNLGCCFCQPKWTVEALRALASPSRRTLRRGGGETDGENDFKVCRSIAAAAAAVGGEGSSGAVRRAQEDGALRGRLRQPRPPNPNAGAADPNPPTPLRSRAYTIQRNLSFVILANNARLRLMRLSETAENLKRRAAMSVLAGKEGDARELLVQKKKLMQALEKSKSRIEVLDKLSAKINEAISLKESKLIEHVAMQREIAQKDSSHQIRYAPTKSHVGEVADKAKDSLAAILKSAENYSVEVRSHSANIAANFDKQDFDASENSTDSDIDNVVGSLTGLSSYRDLLEQIDTQLHLVVSNIEEFMSTQLSIQSDQNQMKDQLQKLSEILNKVLCIRGRLVLTNISFCFCC</sequence>
<keyword evidence="1" id="KW-0175">Coiled coil</keyword>
<organism evidence="3">
    <name type="scientific">Ananas comosus var. bracteatus</name>
    <name type="common">red pineapple</name>
    <dbReference type="NCBI Taxonomy" id="296719"/>
    <lineage>
        <taxon>Eukaryota</taxon>
        <taxon>Viridiplantae</taxon>
        <taxon>Streptophyta</taxon>
        <taxon>Embryophyta</taxon>
        <taxon>Tracheophyta</taxon>
        <taxon>Spermatophyta</taxon>
        <taxon>Magnoliopsida</taxon>
        <taxon>Liliopsida</taxon>
        <taxon>Poales</taxon>
        <taxon>Bromeliaceae</taxon>
        <taxon>Bromelioideae</taxon>
        <taxon>Ananas</taxon>
    </lineage>
</organism>
<dbReference type="PANTHER" id="PTHR37174:SF2">
    <property type="entry name" value="FORKHEAD-ASSOCIATED DOMAIN PROTEIN"/>
    <property type="match status" value="1"/>
</dbReference>
<feature type="region of interest" description="Disordered" evidence="2">
    <location>
        <begin position="71"/>
        <end position="99"/>
    </location>
</feature>
<dbReference type="AlphaFoldDB" id="A0A6V7NYN4"/>
<evidence type="ECO:0000313" key="3">
    <source>
        <dbReference type="EMBL" id="CAD1823444.1"/>
    </source>
</evidence>
<dbReference type="PANTHER" id="PTHR37174">
    <property type="entry name" value="FORKHEAD-ASSOCIATED DOMAIN PROTEIN"/>
    <property type="match status" value="1"/>
</dbReference>
<name>A0A6V7NYN4_ANACO</name>
<accession>A0A6V7NYN4</accession>